<gene>
    <name evidence="1" type="ORF">MNBD_GAMMA01-176</name>
</gene>
<dbReference type="PANTHER" id="PTHR42793:SF1">
    <property type="entry name" value="PEPTIDYL-LYSINE N-ACETYLTRANSFERASE PATZ"/>
    <property type="match status" value="1"/>
</dbReference>
<protein>
    <submittedName>
        <fullName evidence="1">Protein acetyltransferase</fullName>
    </submittedName>
</protein>
<keyword evidence="1" id="KW-0808">Transferase</keyword>
<dbReference type="GO" id="GO:0016740">
    <property type="term" value="F:transferase activity"/>
    <property type="evidence" value="ECO:0007669"/>
    <property type="project" value="UniProtKB-KW"/>
</dbReference>
<dbReference type="PANTHER" id="PTHR42793">
    <property type="entry name" value="COA BINDING DOMAIN CONTAINING PROTEIN"/>
    <property type="match status" value="1"/>
</dbReference>
<feature type="non-terminal residue" evidence="1">
    <location>
        <position position="1"/>
    </location>
</feature>
<dbReference type="Gene3D" id="3.30.470.20">
    <property type="entry name" value="ATP-grasp fold, B domain"/>
    <property type="match status" value="1"/>
</dbReference>
<reference evidence="1" key="1">
    <citation type="submission" date="2018-06" db="EMBL/GenBank/DDBJ databases">
        <authorList>
            <person name="Zhirakovskaya E."/>
        </authorList>
    </citation>
    <scope>NUCLEOTIDE SEQUENCE</scope>
</reference>
<dbReference type="Pfam" id="PF13549">
    <property type="entry name" value="ATP-grasp_5"/>
    <property type="match status" value="1"/>
</dbReference>
<sequence>KALCATYFTGNPAKSSQFSPQNLNVDIAKIRQVLDDTTSNDGYLSVAANNIIMDCLDIPRATEITANTQQQALKAARKLGFPLVMKVTGILHKSDVAGVVLDITSDELLVAHYKNMMQIPDATGVMIQKQYQGIELFIGISYEQGFGHLLLMGLGGIFVEVLGDIKACLCPCTKKEIIYRLKNLKGYPLLQGIRGKAGIDLDVFADIILKVSHLTQILPEIIELDINPLLGNGKNIVVVDMRIRV</sequence>
<accession>A0A3B0VAD2</accession>
<dbReference type="InterPro" id="IPR013815">
    <property type="entry name" value="ATP_grasp_subdomain_1"/>
</dbReference>
<name>A0A3B0VAD2_9ZZZZ</name>
<dbReference type="SUPFAM" id="SSF56059">
    <property type="entry name" value="Glutathione synthetase ATP-binding domain-like"/>
    <property type="match status" value="1"/>
</dbReference>
<proteinExistence type="predicted"/>
<dbReference type="EMBL" id="UOEW01000246">
    <property type="protein sequence ID" value="VAW39831.1"/>
    <property type="molecule type" value="Genomic_DNA"/>
</dbReference>
<organism evidence="1">
    <name type="scientific">hydrothermal vent metagenome</name>
    <dbReference type="NCBI Taxonomy" id="652676"/>
    <lineage>
        <taxon>unclassified sequences</taxon>
        <taxon>metagenomes</taxon>
        <taxon>ecological metagenomes</taxon>
    </lineage>
</organism>
<dbReference type="AlphaFoldDB" id="A0A3B0VAD2"/>
<dbReference type="GO" id="GO:0005524">
    <property type="term" value="F:ATP binding"/>
    <property type="evidence" value="ECO:0007669"/>
    <property type="project" value="InterPro"/>
</dbReference>
<evidence type="ECO:0000313" key="1">
    <source>
        <dbReference type="EMBL" id="VAW39831.1"/>
    </source>
</evidence>
<dbReference type="Gene3D" id="3.30.1490.20">
    <property type="entry name" value="ATP-grasp fold, A domain"/>
    <property type="match status" value="1"/>
</dbReference>